<dbReference type="GeneID" id="80558178"/>
<reference evidence="1 2" key="1">
    <citation type="submission" date="2021-02" db="EMBL/GenBank/DDBJ databases">
        <title>Cotonvirus japonicus, which uses Golgi apparatus of host cells for its virion factory, phylogenetically links tailed tupanvirus and icosahedral mimivirus.</title>
        <authorList>
            <person name="Takahashi H."/>
            <person name="Fukaya S."/>
            <person name="Song C."/>
            <person name="Murata K."/>
            <person name="Takemura M."/>
        </authorList>
    </citation>
    <scope>NUCLEOTIDE SEQUENCE [LARGE SCALE GENOMIC DNA]</scope>
</reference>
<dbReference type="InterPro" id="IPR043919">
    <property type="entry name" value="DUF5758"/>
</dbReference>
<dbReference type="EMBL" id="AP024483">
    <property type="protein sequence ID" value="BCS82973.1"/>
    <property type="molecule type" value="Genomic_DNA"/>
</dbReference>
<sequence>MSIKVVNHYYPSYDTVKSKQTLTYEELMTTKKPGIHKVVKPIKCYKKAGVLPKWQHNINILHKNRYKFRDVIVEMTIPVGATIIRPETNCESWAKLRASSAKIEKIYSIDDNMNINDFPYENPICFSRYSHGFIYEIGKTVKPLEPLNKFVECECGSGIHFFLTPEETQDYDFS</sequence>
<name>A0ABM7NS37_9VIRU</name>
<dbReference type="Proteomes" id="UP001321479">
    <property type="component" value="Segment"/>
</dbReference>
<proteinExistence type="predicted"/>
<keyword evidence="2" id="KW-1185">Reference proteome</keyword>
<evidence type="ECO:0000313" key="1">
    <source>
        <dbReference type="EMBL" id="BCS82973.1"/>
    </source>
</evidence>
<protein>
    <submittedName>
        <fullName evidence="1">Uncharacterized protein</fullName>
    </submittedName>
</protein>
<organism evidence="1 2">
    <name type="scientific">Cotonvirus japonicus</name>
    <dbReference type="NCBI Taxonomy" id="2811091"/>
    <lineage>
        <taxon>Viruses</taxon>
        <taxon>Varidnaviria</taxon>
        <taxon>Bamfordvirae</taxon>
        <taxon>Nucleocytoviricota</taxon>
        <taxon>Megaviricetes</taxon>
        <taxon>Imitervirales</taxon>
        <taxon>Mimiviridae</taxon>
        <taxon>Megamimivirinae</taxon>
        <taxon>Cotonvirus</taxon>
        <taxon>Cotonvirus japonicum</taxon>
    </lineage>
</organism>
<accession>A0ABM7NS37</accession>
<dbReference type="Pfam" id="PF19062">
    <property type="entry name" value="DUF5758"/>
    <property type="match status" value="1"/>
</dbReference>
<evidence type="ECO:0000313" key="2">
    <source>
        <dbReference type="Proteomes" id="UP001321479"/>
    </source>
</evidence>
<dbReference type="RefSeq" id="YP_010841581.1">
    <property type="nucleotide sequence ID" value="NC_079139.1"/>
</dbReference>